<name>A0ABW5NXC8_9FLAO</name>
<dbReference type="Pfam" id="PF24693">
    <property type="entry name" value="DUF7660"/>
    <property type="match status" value="1"/>
</dbReference>
<comment type="caution">
    <text evidence="2">The sequence shown here is derived from an EMBL/GenBank/DDBJ whole genome shotgun (WGS) entry which is preliminary data.</text>
</comment>
<dbReference type="EMBL" id="JBHUMD010000029">
    <property type="protein sequence ID" value="MFD2603483.1"/>
    <property type="molecule type" value="Genomic_DNA"/>
</dbReference>
<feature type="domain" description="DUF7660" evidence="1">
    <location>
        <begin position="8"/>
        <end position="80"/>
    </location>
</feature>
<evidence type="ECO:0000313" key="3">
    <source>
        <dbReference type="Proteomes" id="UP001597480"/>
    </source>
</evidence>
<accession>A0ABW5NXC8</accession>
<proteinExistence type="predicted"/>
<reference evidence="3" key="1">
    <citation type="journal article" date="2019" name="Int. J. Syst. Evol. Microbiol.">
        <title>The Global Catalogue of Microorganisms (GCM) 10K type strain sequencing project: providing services to taxonomists for standard genome sequencing and annotation.</title>
        <authorList>
            <consortium name="The Broad Institute Genomics Platform"/>
            <consortium name="The Broad Institute Genome Sequencing Center for Infectious Disease"/>
            <person name="Wu L."/>
            <person name="Ma J."/>
        </authorList>
    </citation>
    <scope>NUCLEOTIDE SEQUENCE [LARGE SCALE GENOMIC DNA]</scope>
    <source>
        <strain evidence="3">KCTC 42107</strain>
    </source>
</reference>
<organism evidence="2 3">
    <name type="scientific">Flavobacterium suzhouense</name>
    <dbReference type="NCBI Taxonomy" id="1529638"/>
    <lineage>
        <taxon>Bacteria</taxon>
        <taxon>Pseudomonadati</taxon>
        <taxon>Bacteroidota</taxon>
        <taxon>Flavobacteriia</taxon>
        <taxon>Flavobacteriales</taxon>
        <taxon>Flavobacteriaceae</taxon>
        <taxon>Flavobacterium</taxon>
    </lineage>
</organism>
<evidence type="ECO:0000259" key="1">
    <source>
        <dbReference type="Pfam" id="PF24693"/>
    </source>
</evidence>
<dbReference type="InterPro" id="IPR056077">
    <property type="entry name" value="DUF7660"/>
</dbReference>
<protein>
    <recommendedName>
        <fullName evidence="1">DUF7660 domain-containing protein</fullName>
    </recommendedName>
</protein>
<sequence length="80" mass="9411">MDTNITDRKSFIHFLELLHQHLQTNPQEWENISLSDFLEAMLRYTEDIDGYYKNTNQAINADKASWQVFADILKGASIYE</sequence>
<dbReference type="Proteomes" id="UP001597480">
    <property type="component" value="Unassembled WGS sequence"/>
</dbReference>
<keyword evidence="3" id="KW-1185">Reference proteome</keyword>
<evidence type="ECO:0000313" key="2">
    <source>
        <dbReference type="EMBL" id="MFD2603483.1"/>
    </source>
</evidence>
<gene>
    <name evidence="2" type="ORF">ACFSR3_15570</name>
</gene>
<dbReference type="RefSeq" id="WP_379822286.1">
    <property type="nucleotide sequence ID" value="NZ_JBHUMD010000029.1"/>
</dbReference>